<evidence type="ECO:0000313" key="5">
    <source>
        <dbReference type="Proteomes" id="UP000515151"/>
    </source>
</evidence>
<reference evidence="3" key="2">
    <citation type="submission" date="2017-06" db="EMBL/GenBank/DDBJ databases">
        <title>The pomegranate genome and the genomics of punicalagin biosynthesis.</title>
        <authorList>
            <person name="Xu C."/>
        </authorList>
    </citation>
    <scope>NUCLEOTIDE SEQUENCE [LARGE SCALE GENOMIC DNA]</scope>
    <source>
        <tissue evidence="3">Fresh leaf</tissue>
    </source>
</reference>
<dbReference type="InterPro" id="IPR001810">
    <property type="entry name" value="F-box_dom"/>
</dbReference>
<name>A0A218XDR9_PUNGR</name>
<dbReference type="PANTHER" id="PTHR47712:SF3">
    <property type="entry name" value="F-BOX DOMAIN-CONTAINING PROTEIN"/>
    <property type="match status" value="1"/>
</dbReference>
<dbReference type="SUPFAM" id="SSF117281">
    <property type="entry name" value="Kelch motif"/>
    <property type="match status" value="1"/>
</dbReference>
<dbReference type="AlphaFoldDB" id="A0A218XDR9"/>
<dbReference type="InterPro" id="IPR015915">
    <property type="entry name" value="Kelch-typ_b-propeller"/>
</dbReference>
<proteinExistence type="predicted"/>
<reference evidence="6" key="4">
    <citation type="submission" date="2025-04" db="UniProtKB">
        <authorList>
            <consortium name="RefSeq"/>
        </authorList>
    </citation>
    <scope>IDENTIFICATION</scope>
    <source>
        <tissue evidence="6">Leaf</tissue>
    </source>
</reference>
<organism evidence="3 4">
    <name type="scientific">Punica granatum</name>
    <name type="common">Pomegranate</name>
    <dbReference type="NCBI Taxonomy" id="22663"/>
    <lineage>
        <taxon>Eukaryota</taxon>
        <taxon>Viridiplantae</taxon>
        <taxon>Streptophyta</taxon>
        <taxon>Embryophyta</taxon>
        <taxon>Tracheophyta</taxon>
        <taxon>Spermatophyta</taxon>
        <taxon>Magnoliopsida</taxon>
        <taxon>eudicotyledons</taxon>
        <taxon>Gunneridae</taxon>
        <taxon>Pentapetalae</taxon>
        <taxon>rosids</taxon>
        <taxon>malvids</taxon>
        <taxon>Myrtales</taxon>
        <taxon>Lythraceae</taxon>
        <taxon>Punica</taxon>
    </lineage>
</organism>
<feature type="region of interest" description="Disordered" evidence="1">
    <location>
        <begin position="17"/>
        <end position="44"/>
    </location>
</feature>
<dbReference type="RefSeq" id="XP_031373378.1">
    <property type="nucleotide sequence ID" value="XM_031517518.1"/>
</dbReference>
<evidence type="ECO:0000259" key="2">
    <source>
        <dbReference type="SMART" id="SM00256"/>
    </source>
</evidence>
<evidence type="ECO:0000313" key="6">
    <source>
        <dbReference type="RefSeq" id="XP_031373378.1"/>
    </source>
</evidence>
<dbReference type="PANTHER" id="PTHR47712">
    <property type="entry name" value="OS09G0555300 PROTEIN"/>
    <property type="match status" value="1"/>
</dbReference>
<keyword evidence="5" id="KW-1185">Reference proteome</keyword>
<dbReference type="SUPFAM" id="SSF81383">
    <property type="entry name" value="F-box domain"/>
    <property type="match status" value="1"/>
</dbReference>
<dbReference type="InterPro" id="IPR036047">
    <property type="entry name" value="F-box-like_dom_sf"/>
</dbReference>
<dbReference type="Gene3D" id="2.120.10.80">
    <property type="entry name" value="Kelch-type beta propeller"/>
    <property type="match status" value="1"/>
</dbReference>
<dbReference type="OrthoDB" id="1882349at2759"/>
<evidence type="ECO:0000313" key="4">
    <source>
        <dbReference type="Proteomes" id="UP000197138"/>
    </source>
</evidence>
<reference evidence="4" key="1">
    <citation type="journal article" date="2017" name="Plant J.">
        <title>The pomegranate (Punica granatum L.) genome and the genomics of punicalagin biosynthesis.</title>
        <authorList>
            <person name="Qin G."/>
            <person name="Xu C."/>
            <person name="Ming R."/>
            <person name="Tang H."/>
            <person name="Guyot R."/>
            <person name="Kramer E.M."/>
            <person name="Hu Y."/>
            <person name="Yi X."/>
            <person name="Qi Y."/>
            <person name="Xu X."/>
            <person name="Gao Z."/>
            <person name="Pan H."/>
            <person name="Jian J."/>
            <person name="Tian Y."/>
            <person name="Yue Z."/>
            <person name="Xu Y."/>
        </authorList>
    </citation>
    <scope>NUCLEOTIDE SEQUENCE [LARGE SCALE GENOMIC DNA]</scope>
    <source>
        <strain evidence="4">cv. Dabenzi</strain>
    </source>
</reference>
<evidence type="ECO:0000313" key="3">
    <source>
        <dbReference type="EMBL" id="OWM82880.1"/>
    </source>
</evidence>
<dbReference type="Pfam" id="PF00646">
    <property type="entry name" value="F-box"/>
    <property type="match status" value="1"/>
</dbReference>
<protein>
    <submittedName>
        <fullName evidence="6">F-box/kelch-repeat protein At3g24760</fullName>
    </submittedName>
</protein>
<gene>
    <name evidence="6" type="primary">LOC116188274</name>
    <name evidence="3" type="ORF">CDL15_Pgr005280</name>
</gene>
<accession>A0A218XDR9</accession>
<feature type="domain" description="F-box" evidence="2">
    <location>
        <begin position="50"/>
        <end position="90"/>
    </location>
</feature>
<dbReference type="Proteomes" id="UP000515151">
    <property type="component" value="Chromosome 8"/>
</dbReference>
<sequence length="432" mass="47134">MSHLSLSLNSELTIKPTNRTVASERRGTALTTMPEASGPAAGGGSTFDTLSTDLTELILGRLPLLSLFRASAVCKPWRSLISAQTFPSPYTAGGTASPPWFFLFGFHNTSSRNHQSFAFDPVSYSWFSLPTTLLAGGGGGALQDPSSSSSLIASSGFLFTTTPCFSFTRLFSPTWRVTSPLHFPRINPLLAVFEDTPSSPSPSATPRFVVVGGVRFIGNLVDIEDRLAVEIYDPRSDSWNLCPPLPAEFRSGNSSQSLSSALFKDRLYVFGIYSSFISAFDLRSRMWSDVQTLRPPGAIFSFLIACSAGLMLAGMCLGPVGPSFNLWEVDEGTMEFREIAIMPQELLYGLVDSEEADDKFASLKCVGSGNFIYVFNEEYHKKYPACVCEIGGENKRCTWRRLPDLPSPVNKFHKVISFCSSVSIRDVLNAGD</sequence>
<reference evidence="5" key="3">
    <citation type="journal article" date="2020" name="Plant Biotechnol. J.">
        <title>The pomegranate (Punica granatum L.) draft genome dissects genetic divergence between soft- and hard-seeded cultivars.</title>
        <authorList>
            <person name="Luo X."/>
            <person name="Li H."/>
            <person name="Wu Z."/>
            <person name="Yao W."/>
            <person name="Zhao P."/>
            <person name="Cao D."/>
            <person name="Yu H."/>
            <person name="Li K."/>
            <person name="Poudel K."/>
            <person name="Zhao D."/>
            <person name="Zhang F."/>
            <person name="Xia X."/>
            <person name="Chen L."/>
            <person name="Wang Q."/>
            <person name="Jing D."/>
            <person name="Cao S."/>
        </authorList>
    </citation>
    <scope>NUCLEOTIDE SEQUENCE [LARGE SCALE GENOMIC DNA]</scope>
</reference>
<dbReference type="GeneID" id="116188274"/>
<dbReference type="Gene3D" id="1.20.1280.50">
    <property type="match status" value="1"/>
</dbReference>
<evidence type="ECO:0000256" key="1">
    <source>
        <dbReference type="SAM" id="MobiDB-lite"/>
    </source>
</evidence>
<dbReference type="Proteomes" id="UP000197138">
    <property type="component" value="Unassembled WGS sequence"/>
</dbReference>
<dbReference type="SMART" id="SM00256">
    <property type="entry name" value="FBOX"/>
    <property type="match status" value="1"/>
</dbReference>
<dbReference type="EMBL" id="MTKT01001941">
    <property type="protein sequence ID" value="OWM82880.1"/>
    <property type="molecule type" value="Genomic_DNA"/>
</dbReference>